<evidence type="ECO:0000256" key="1">
    <source>
        <dbReference type="ARBA" id="ARBA00005725"/>
    </source>
</evidence>
<keyword evidence="6" id="KW-1185">Reference proteome</keyword>
<evidence type="ECO:0000256" key="3">
    <source>
        <dbReference type="ARBA" id="ARBA00023002"/>
    </source>
</evidence>
<dbReference type="EMBL" id="JAMYWD010000001">
    <property type="protein sequence ID" value="KAJ4981225.1"/>
    <property type="molecule type" value="Genomic_DNA"/>
</dbReference>
<evidence type="ECO:0000313" key="6">
    <source>
        <dbReference type="Proteomes" id="UP001141806"/>
    </source>
</evidence>
<dbReference type="Gene3D" id="3.90.25.10">
    <property type="entry name" value="UDP-galactose 4-epimerase, domain 1"/>
    <property type="match status" value="1"/>
</dbReference>
<comment type="caution">
    <text evidence="5">The sequence shown here is derived from an EMBL/GenBank/DDBJ whole genome shotgun (WGS) entry which is preliminary data.</text>
</comment>
<dbReference type="OrthoDB" id="419598at2759"/>
<accession>A0A9Q0R369</accession>
<name>A0A9Q0R369_9MAGN</name>
<dbReference type="Gene3D" id="3.40.50.720">
    <property type="entry name" value="NAD(P)-binding Rossmann-like Domain"/>
    <property type="match status" value="1"/>
</dbReference>
<protein>
    <recommendedName>
        <fullName evidence="4">NmrA-like domain-containing protein</fullName>
    </recommendedName>
</protein>
<reference evidence="5" key="1">
    <citation type="journal article" date="2023" name="Plant J.">
        <title>The genome of the king protea, Protea cynaroides.</title>
        <authorList>
            <person name="Chang J."/>
            <person name="Duong T.A."/>
            <person name="Schoeman C."/>
            <person name="Ma X."/>
            <person name="Roodt D."/>
            <person name="Barker N."/>
            <person name="Li Z."/>
            <person name="Van de Peer Y."/>
            <person name="Mizrachi E."/>
        </authorList>
    </citation>
    <scope>NUCLEOTIDE SEQUENCE</scope>
    <source>
        <tissue evidence="5">Young leaves</tissue>
    </source>
</reference>
<dbReference type="CDD" id="cd05259">
    <property type="entry name" value="PCBER_SDR_a"/>
    <property type="match status" value="1"/>
</dbReference>
<dbReference type="PANTHER" id="PTHR43349:SF35">
    <property type="entry name" value="PHENYLCOUMARAN BENZYLIC ETHER REDUCTASE 1"/>
    <property type="match status" value="1"/>
</dbReference>
<feature type="domain" description="NmrA-like" evidence="4">
    <location>
        <begin position="4"/>
        <end position="301"/>
    </location>
</feature>
<comment type="similarity">
    <text evidence="1">Belongs to the NmrA-type oxidoreductase family. Isoflavone reductase subfamily.</text>
</comment>
<dbReference type="InterPro" id="IPR045312">
    <property type="entry name" value="PCBER-like"/>
</dbReference>
<organism evidence="5 6">
    <name type="scientific">Protea cynaroides</name>
    <dbReference type="NCBI Taxonomy" id="273540"/>
    <lineage>
        <taxon>Eukaryota</taxon>
        <taxon>Viridiplantae</taxon>
        <taxon>Streptophyta</taxon>
        <taxon>Embryophyta</taxon>
        <taxon>Tracheophyta</taxon>
        <taxon>Spermatophyta</taxon>
        <taxon>Magnoliopsida</taxon>
        <taxon>Proteales</taxon>
        <taxon>Proteaceae</taxon>
        <taxon>Protea</taxon>
    </lineage>
</organism>
<evidence type="ECO:0000313" key="5">
    <source>
        <dbReference type="EMBL" id="KAJ4981225.1"/>
    </source>
</evidence>
<keyword evidence="2" id="KW-0521">NADP</keyword>
<dbReference type="AlphaFoldDB" id="A0A9Q0R369"/>
<evidence type="ECO:0000259" key="4">
    <source>
        <dbReference type="Pfam" id="PF05368"/>
    </source>
</evidence>
<dbReference type="InterPro" id="IPR008030">
    <property type="entry name" value="NmrA-like"/>
</dbReference>
<dbReference type="InterPro" id="IPR036291">
    <property type="entry name" value="NAD(P)-bd_dom_sf"/>
</dbReference>
<dbReference type="PANTHER" id="PTHR43349">
    <property type="entry name" value="PINORESINOL REDUCTASE-RELATED"/>
    <property type="match status" value="1"/>
</dbReference>
<dbReference type="Pfam" id="PF05368">
    <property type="entry name" value="NmrA"/>
    <property type="match status" value="1"/>
</dbReference>
<dbReference type="GO" id="GO:0016491">
    <property type="term" value="F:oxidoreductase activity"/>
    <property type="evidence" value="ECO:0007669"/>
    <property type="project" value="UniProtKB-KW"/>
</dbReference>
<dbReference type="Proteomes" id="UP001141806">
    <property type="component" value="Unassembled WGS sequence"/>
</dbReference>
<keyword evidence="3" id="KW-0560">Oxidoreductase</keyword>
<dbReference type="SUPFAM" id="SSF51735">
    <property type="entry name" value="NAD(P)-binding Rossmann-fold domains"/>
    <property type="match status" value="1"/>
</dbReference>
<gene>
    <name evidence="5" type="ORF">NE237_032062</name>
</gene>
<proteinExistence type="inferred from homology"/>
<evidence type="ECO:0000256" key="2">
    <source>
        <dbReference type="ARBA" id="ARBA00022857"/>
    </source>
</evidence>
<dbReference type="InterPro" id="IPR050608">
    <property type="entry name" value="NmrA-type/Isoflavone_red_sf"/>
</dbReference>
<sequence length="305" mass="34222">MAAKSKILIIGGTGHIGQFIVEASLKSGHPTFALVRESTASDLAKAKLLESFKNSGCTLLHGDLYDHESLVKAIKQVDVVISTVSYFLREDQVKIIAAIKESGNIKRFIPSEFGNDADRINVVEPLKSLLDSVARIRRMIETEGIPYTYVSCNTFAGYLWYILGDPTPPREKVSILGDGNPKAIINKEDDIATYTIRAVDDPRTLNKILYVRPPPNILSFNEFIALWENKIGKTLEKIYVPEEQVLKNIKELPTPENLMLAIHHSIFIQGDQTNFEIQPSFGVEASELYPDVKYTSFDEYLNQFV</sequence>